<dbReference type="NCBIfam" id="TIGR02532">
    <property type="entry name" value="IV_pilin_GFxxxE"/>
    <property type="match status" value="1"/>
</dbReference>
<dbReference type="EMBL" id="JANURM010000008">
    <property type="protein sequence ID" value="MDL0089168.1"/>
    <property type="molecule type" value="Genomic_DNA"/>
</dbReference>
<reference evidence="2" key="2">
    <citation type="journal article" date="2023" name="Microorganisms">
        <title>Isolation and Genomic Characteristics of Cat-Borne Campylobacter felis sp. nov. and Sheep-Borne Campylobacter ovis sp. nov.</title>
        <authorList>
            <person name="Wang H."/>
            <person name="Li Y."/>
            <person name="Gu Y."/>
            <person name="Zhou G."/>
            <person name="Chen X."/>
            <person name="Zhang X."/>
            <person name="Shao Z."/>
            <person name="Zhang J."/>
            <person name="Zhang M."/>
        </authorList>
    </citation>
    <scope>NUCLEOTIDE SEQUENCE</scope>
    <source>
        <strain evidence="2">PS10</strain>
    </source>
</reference>
<dbReference type="Proteomes" id="UP001173801">
    <property type="component" value="Unassembled WGS sequence"/>
</dbReference>
<comment type="caution">
    <text evidence="2">The sequence shown here is derived from an EMBL/GenBank/DDBJ whole genome shotgun (WGS) entry which is preliminary data.</text>
</comment>
<keyword evidence="1" id="KW-0472">Membrane</keyword>
<keyword evidence="3" id="KW-1185">Reference proteome</keyword>
<name>A0ABT7HRX4_9BACT</name>
<sequence>MKKRGFSLLEVIISVIIIAITSLSVPMIMSATANANKSNVIQEAAQNTKALLNTILKSSYSCEYNSKPENKFKPTPRYAGSIIDPNFVFLQNCTPNKNNPSRTCTDIKLYKYQNQPCNPDDPNNGCLRLGAPKDFYTIYNLDNSDRRIMTPNERIIRGLNSGTYKHNNLQNCGTASSLERYAPCLTTGAKDIREYGTRNTDSVIKVQNSGKKIRLSSSGLADRDFAINAETEIAINGESNPFNDRELPRNNYCSVEAMSIQAKTYLNDFKENNRPREIKIIAIISNIGDSPALQTKVLN</sequence>
<dbReference type="RefSeq" id="WP_284937824.1">
    <property type="nucleotide sequence ID" value="NZ_JANURM010000008.1"/>
</dbReference>
<proteinExistence type="predicted"/>
<dbReference type="InterPro" id="IPR012902">
    <property type="entry name" value="N_methyl_site"/>
</dbReference>
<feature type="transmembrane region" description="Helical" evidence="1">
    <location>
        <begin position="7"/>
        <end position="29"/>
    </location>
</feature>
<organism evidence="2 3">
    <name type="scientific">Campylobacter gastrosuis</name>
    <dbReference type="NCBI Taxonomy" id="2974576"/>
    <lineage>
        <taxon>Bacteria</taxon>
        <taxon>Pseudomonadati</taxon>
        <taxon>Campylobacterota</taxon>
        <taxon>Epsilonproteobacteria</taxon>
        <taxon>Campylobacterales</taxon>
        <taxon>Campylobacteraceae</taxon>
        <taxon>Campylobacter</taxon>
    </lineage>
</organism>
<dbReference type="PROSITE" id="PS00409">
    <property type="entry name" value="PROKAR_NTER_METHYL"/>
    <property type="match status" value="1"/>
</dbReference>
<keyword evidence="1" id="KW-0812">Transmembrane</keyword>
<gene>
    <name evidence="2" type="ORF">NYG85_07305</name>
</gene>
<evidence type="ECO:0000313" key="2">
    <source>
        <dbReference type="EMBL" id="MDL0089168.1"/>
    </source>
</evidence>
<dbReference type="Pfam" id="PF07963">
    <property type="entry name" value="N_methyl"/>
    <property type="match status" value="1"/>
</dbReference>
<accession>A0ABT7HRX4</accession>
<reference evidence="2" key="1">
    <citation type="submission" date="2022-08" db="EMBL/GenBank/DDBJ databases">
        <authorList>
            <person name="Wang H."/>
        </authorList>
    </citation>
    <scope>NUCLEOTIDE SEQUENCE</scope>
    <source>
        <strain evidence="2">PS10</strain>
    </source>
</reference>
<evidence type="ECO:0000256" key="1">
    <source>
        <dbReference type="SAM" id="Phobius"/>
    </source>
</evidence>
<protein>
    <submittedName>
        <fullName evidence="2">Prepilin-type N-terminal cleavage/methylation domain-containing protein</fullName>
    </submittedName>
</protein>
<evidence type="ECO:0000313" key="3">
    <source>
        <dbReference type="Proteomes" id="UP001173801"/>
    </source>
</evidence>
<keyword evidence="1" id="KW-1133">Transmembrane helix</keyword>